<feature type="compositionally biased region" description="Basic and acidic residues" evidence="1">
    <location>
        <begin position="208"/>
        <end position="219"/>
    </location>
</feature>
<dbReference type="AlphaFoldDB" id="A0A0A9CM51"/>
<reference evidence="2" key="1">
    <citation type="submission" date="2014-09" db="EMBL/GenBank/DDBJ databases">
        <authorList>
            <person name="Magalhaes I.L.F."/>
            <person name="Oliveira U."/>
            <person name="Santos F.R."/>
            <person name="Vidigal T.H.D.A."/>
            <person name="Brescovit A.D."/>
            <person name="Santos A.J."/>
        </authorList>
    </citation>
    <scope>NUCLEOTIDE SEQUENCE</scope>
    <source>
        <tissue evidence="2">Shoot tissue taken approximately 20 cm above the soil surface</tissue>
    </source>
</reference>
<feature type="compositionally biased region" description="Low complexity" evidence="1">
    <location>
        <begin position="18"/>
        <end position="35"/>
    </location>
</feature>
<feature type="region of interest" description="Disordered" evidence="1">
    <location>
        <begin position="98"/>
        <end position="160"/>
    </location>
</feature>
<dbReference type="InterPro" id="IPR044679">
    <property type="entry name" value="PWWP2-like"/>
</dbReference>
<accession>A0A0A9CM51</accession>
<feature type="compositionally biased region" description="Basic and acidic residues" evidence="1">
    <location>
        <begin position="140"/>
        <end position="154"/>
    </location>
</feature>
<feature type="region of interest" description="Disordered" evidence="1">
    <location>
        <begin position="1"/>
        <end position="49"/>
    </location>
</feature>
<evidence type="ECO:0000313" key="2">
    <source>
        <dbReference type="EMBL" id="JAD75523.1"/>
    </source>
</evidence>
<feature type="compositionally biased region" description="Polar residues" evidence="1">
    <location>
        <begin position="1"/>
        <end position="10"/>
    </location>
</feature>
<organism evidence="2">
    <name type="scientific">Arundo donax</name>
    <name type="common">Giant reed</name>
    <name type="synonym">Donax arundinaceus</name>
    <dbReference type="NCBI Taxonomy" id="35708"/>
    <lineage>
        <taxon>Eukaryota</taxon>
        <taxon>Viridiplantae</taxon>
        <taxon>Streptophyta</taxon>
        <taxon>Embryophyta</taxon>
        <taxon>Tracheophyta</taxon>
        <taxon>Spermatophyta</taxon>
        <taxon>Magnoliopsida</taxon>
        <taxon>Liliopsida</taxon>
        <taxon>Poales</taxon>
        <taxon>Poaceae</taxon>
        <taxon>PACMAD clade</taxon>
        <taxon>Arundinoideae</taxon>
        <taxon>Arundineae</taxon>
        <taxon>Arundo</taxon>
    </lineage>
</organism>
<evidence type="ECO:0000256" key="1">
    <source>
        <dbReference type="SAM" id="MobiDB-lite"/>
    </source>
</evidence>
<reference evidence="2" key="2">
    <citation type="journal article" date="2015" name="Data Brief">
        <title>Shoot transcriptome of the giant reed, Arundo donax.</title>
        <authorList>
            <person name="Barrero R.A."/>
            <person name="Guerrero F.D."/>
            <person name="Moolhuijzen P."/>
            <person name="Goolsby J.A."/>
            <person name="Tidwell J."/>
            <person name="Bellgard S.E."/>
            <person name="Bellgard M.I."/>
        </authorList>
    </citation>
    <scope>NUCLEOTIDE SEQUENCE</scope>
    <source>
        <tissue evidence="2">Shoot tissue taken approximately 20 cm above the soil surface</tissue>
    </source>
</reference>
<dbReference type="EMBL" id="GBRH01222372">
    <property type="protein sequence ID" value="JAD75523.1"/>
    <property type="molecule type" value="Transcribed_RNA"/>
</dbReference>
<protein>
    <submittedName>
        <fullName evidence="2">Uncharacterized protein</fullName>
    </submittedName>
</protein>
<dbReference type="PANTHER" id="PTHR33697:SF3">
    <property type="entry name" value="TUDOR_PWWP_MBT SUPERFAMILY PROTEIN"/>
    <property type="match status" value="1"/>
</dbReference>
<feature type="compositionally biased region" description="Polar residues" evidence="1">
    <location>
        <begin position="359"/>
        <end position="373"/>
    </location>
</feature>
<proteinExistence type="predicted"/>
<feature type="compositionally biased region" description="Basic and acidic residues" evidence="1">
    <location>
        <begin position="405"/>
        <end position="414"/>
    </location>
</feature>
<dbReference type="PANTHER" id="PTHR33697">
    <property type="entry name" value="T17B22.17 PROTEIN-RELATED"/>
    <property type="match status" value="1"/>
</dbReference>
<name>A0A0A9CM51_ARUDO</name>
<feature type="region of interest" description="Disordered" evidence="1">
    <location>
        <begin position="205"/>
        <end position="228"/>
    </location>
</feature>
<sequence length="444" mass="48410">MWNGFRSNGQKADEHFMGAGSCSSSSSGTSSLGTSPDKSSSHCNGAFKTDQAKGTGISCMTELLNDDFRHGDAVVETPLAAGSNFKAGRLQPYQQPLASTKYPTWKHNKQSTDYSKADKPSPCERGNIKVKSISSADQDSNNRTRDASEHEHYKTRAVKHKAPRTEIVLLEKKPSKHSLNKPTEPDVNMHLAVFPADLDCVGAVHQQGSERKRDHEGSSDTKSNGSNCENGSISSLVFELPLQILPPQQRALDLERCRAVKPIKTLQLNSSLYDVELCVQGSSNKGRRVPLVSLMSKWNRRPVVGYPVSVEVSDDVFCRPSSNTNGHPPASSSADGLLKKDKAEVLMPEKDKAEVLVPSSHTCQAKSKSSRNNSGKEVDKLWQPHTKKPASSPRKMRRLSSFASSHRDGDDRKSAVGKVSGPTIACIPLRVVFSRITEALSFSS</sequence>
<feature type="region of interest" description="Disordered" evidence="1">
    <location>
        <begin position="356"/>
        <end position="418"/>
    </location>
</feature>